<evidence type="ECO:0000256" key="7">
    <source>
        <dbReference type="ARBA" id="ARBA00047899"/>
    </source>
</evidence>
<keyword evidence="6 9" id="KW-0067">ATP-binding</keyword>
<dbReference type="PROSITE" id="PS00107">
    <property type="entry name" value="PROTEIN_KINASE_ATP"/>
    <property type="match status" value="1"/>
</dbReference>
<keyword evidence="3" id="KW-0808">Transferase</keyword>
<dbReference type="PROSITE" id="PS50011">
    <property type="entry name" value="PROTEIN_KINASE_DOM"/>
    <property type="match status" value="1"/>
</dbReference>
<gene>
    <name evidence="11" type="ORF">DSM106972_060050</name>
</gene>
<evidence type="ECO:0000256" key="1">
    <source>
        <dbReference type="ARBA" id="ARBA00012513"/>
    </source>
</evidence>
<dbReference type="SUPFAM" id="SSF56112">
    <property type="entry name" value="Protein kinase-like (PK-like)"/>
    <property type="match status" value="1"/>
</dbReference>
<evidence type="ECO:0000256" key="8">
    <source>
        <dbReference type="ARBA" id="ARBA00048679"/>
    </source>
</evidence>
<name>A0A3S1CFP6_9CYAN</name>
<feature type="domain" description="Protein kinase" evidence="10">
    <location>
        <begin position="10"/>
        <end position="269"/>
    </location>
</feature>
<protein>
    <recommendedName>
        <fullName evidence="1">non-specific serine/threonine protein kinase</fullName>
        <ecNumber evidence="1">2.7.11.1</ecNumber>
    </recommendedName>
</protein>
<comment type="catalytic activity">
    <reaction evidence="7">
        <text>L-threonyl-[protein] + ATP = O-phospho-L-threonyl-[protein] + ADP + H(+)</text>
        <dbReference type="Rhea" id="RHEA:46608"/>
        <dbReference type="Rhea" id="RHEA-COMP:11060"/>
        <dbReference type="Rhea" id="RHEA-COMP:11605"/>
        <dbReference type="ChEBI" id="CHEBI:15378"/>
        <dbReference type="ChEBI" id="CHEBI:30013"/>
        <dbReference type="ChEBI" id="CHEBI:30616"/>
        <dbReference type="ChEBI" id="CHEBI:61977"/>
        <dbReference type="ChEBI" id="CHEBI:456216"/>
        <dbReference type="EC" id="2.7.11.1"/>
    </reaction>
</comment>
<dbReference type="PANTHER" id="PTHR24363:SF0">
    <property type="entry name" value="SERINE_THREONINE KINASE LIKE DOMAIN CONTAINING 1"/>
    <property type="match status" value="1"/>
</dbReference>
<organism evidence="11 12">
    <name type="scientific">Dulcicalothrix desertica PCC 7102</name>
    <dbReference type="NCBI Taxonomy" id="232991"/>
    <lineage>
        <taxon>Bacteria</taxon>
        <taxon>Bacillati</taxon>
        <taxon>Cyanobacteriota</taxon>
        <taxon>Cyanophyceae</taxon>
        <taxon>Nostocales</taxon>
        <taxon>Calotrichaceae</taxon>
        <taxon>Dulcicalothrix</taxon>
    </lineage>
</organism>
<dbReference type="EC" id="2.7.11.1" evidence="1"/>
<evidence type="ECO:0000256" key="4">
    <source>
        <dbReference type="ARBA" id="ARBA00022741"/>
    </source>
</evidence>
<dbReference type="Gene3D" id="3.40.1000.10">
    <property type="entry name" value="Mog1/PsbP, alpha/beta/alpha sandwich"/>
    <property type="match status" value="1"/>
</dbReference>
<dbReference type="Pfam" id="PF18933">
    <property type="entry name" value="PsbP_2"/>
    <property type="match status" value="1"/>
</dbReference>
<evidence type="ECO:0000256" key="5">
    <source>
        <dbReference type="ARBA" id="ARBA00022777"/>
    </source>
</evidence>
<dbReference type="InterPro" id="IPR011009">
    <property type="entry name" value="Kinase-like_dom_sf"/>
</dbReference>
<evidence type="ECO:0000259" key="10">
    <source>
        <dbReference type="PROSITE" id="PS50011"/>
    </source>
</evidence>
<feature type="binding site" evidence="9">
    <location>
        <position position="41"/>
    </location>
    <ligand>
        <name>ATP</name>
        <dbReference type="ChEBI" id="CHEBI:30616"/>
    </ligand>
</feature>
<dbReference type="PANTHER" id="PTHR24363">
    <property type="entry name" value="SERINE/THREONINE PROTEIN KINASE"/>
    <property type="match status" value="1"/>
</dbReference>
<reference evidence="11" key="2">
    <citation type="journal article" date="2019" name="Genome Biol. Evol.">
        <title>Day and night: Metabolic profiles and evolutionary relationships of six axenic non-marine cyanobacteria.</title>
        <authorList>
            <person name="Will S.E."/>
            <person name="Henke P."/>
            <person name="Boedeker C."/>
            <person name="Huang S."/>
            <person name="Brinkmann H."/>
            <person name="Rohde M."/>
            <person name="Jarek M."/>
            <person name="Friedl T."/>
            <person name="Seufert S."/>
            <person name="Schumacher M."/>
            <person name="Overmann J."/>
            <person name="Neumann-Schaal M."/>
            <person name="Petersen J."/>
        </authorList>
    </citation>
    <scope>NUCLEOTIDE SEQUENCE [LARGE SCALE GENOMIC DNA]</scope>
    <source>
        <strain evidence="11">PCC 7102</strain>
    </source>
</reference>
<dbReference type="EMBL" id="RSCL01000016">
    <property type="protein sequence ID" value="RUT02527.1"/>
    <property type="molecule type" value="Genomic_DNA"/>
</dbReference>
<comment type="catalytic activity">
    <reaction evidence="8">
        <text>L-seryl-[protein] + ATP = O-phospho-L-seryl-[protein] + ADP + H(+)</text>
        <dbReference type="Rhea" id="RHEA:17989"/>
        <dbReference type="Rhea" id="RHEA-COMP:9863"/>
        <dbReference type="Rhea" id="RHEA-COMP:11604"/>
        <dbReference type="ChEBI" id="CHEBI:15378"/>
        <dbReference type="ChEBI" id="CHEBI:29999"/>
        <dbReference type="ChEBI" id="CHEBI:30616"/>
        <dbReference type="ChEBI" id="CHEBI:83421"/>
        <dbReference type="ChEBI" id="CHEBI:456216"/>
        <dbReference type="EC" id="2.7.11.1"/>
    </reaction>
</comment>
<evidence type="ECO:0000313" key="11">
    <source>
        <dbReference type="EMBL" id="RUT02527.1"/>
    </source>
</evidence>
<sequence length="470" mass="53569">MLETKLRGRYQIIRDLGKGGFSETYLALDMDLPGNPHCVVKLLKPIFTDSESLEIAARLFEREAQVLYRVGTHDQIPRLLAHFEENQEFYLVQEYIPGTLLSKELAKGQKWSEEQAINFLKDLLQILEFVHTEQVIHRDVKPANLIRRRSDNKITLIDFGAVKEITAVMETSQGITVIGTPGYTPVEQRDGNPKFNSDIYAVGMTCIQGLTGINPDTLQKKPEVVWNKQDVNPQLATIIDKMVCRDHRRRYQSVPEVLQALSKLEQPTLLESLWNTKKKVASVSVITILIISVAVLPVTHKIIQQLITAPLLLFPVNFSVYENLNYAIKIKYPQNWVKNEVEDKTTGELVRFSPYDRNNSDTGAEVIFEVQPLKRPLVLSEYTNLKVNEIIQFFPEAKIHESRSITLPNIPLPTHEVVYSGKDNKLGIKRKAVWTVKDNTAYIVTYSATESEYDKYLSTATTMINSLELL</sequence>
<dbReference type="OrthoDB" id="468998at2"/>
<keyword evidence="4 9" id="KW-0547">Nucleotide-binding</keyword>
<dbReference type="Gene3D" id="1.10.510.10">
    <property type="entry name" value="Transferase(Phosphotransferase) domain 1"/>
    <property type="match status" value="1"/>
</dbReference>
<comment type="caution">
    <text evidence="11">The sequence shown here is derived from an EMBL/GenBank/DDBJ whole genome shotgun (WGS) entry which is preliminary data.</text>
</comment>
<dbReference type="RefSeq" id="WP_127084230.1">
    <property type="nucleotide sequence ID" value="NZ_RSCL01000016.1"/>
</dbReference>
<dbReference type="GO" id="GO:0005524">
    <property type="term" value="F:ATP binding"/>
    <property type="evidence" value="ECO:0007669"/>
    <property type="project" value="UniProtKB-UniRule"/>
</dbReference>
<reference evidence="11" key="1">
    <citation type="submission" date="2018-12" db="EMBL/GenBank/DDBJ databases">
        <authorList>
            <person name="Will S."/>
            <person name="Neumann-Schaal M."/>
            <person name="Henke P."/>
        </authorList>
    </citation>
    <scope>NUCLEOTIDE SEQUENCE</scope>
    <source>
        <strain evidence="11">PCC 7102</strain>
    </source>
</reference>
<evidence type="ECO:0000256" key="9">
    <source>
        <dbReference type="PROSITE-ProRule" id="PRU10141"/>
    </source>
</evidence>
<dbReference type="InterPro" id="IPR000719">
    <property type="entry name" value="Prot_kinase_dom"/>
</dbReference>
<dbReference type="CDD" id="cd14014">
    <property type="entry name" value="STKc_PknB_like"/>
    <property type="match status" value="1"/>
</dbReference>
<dbReference type="Gene3D" id="3.30.200.20">
    <property type="entry name" value="Phosphorylase Kinase, domain 1"/>
    <property type="match status" value="1"/>
</dbReference>
<evidence type="ECO:0000256" key="3">
    <source>
        <dbReference type="ARBA" id="ARBA00022679"/>
    </source>
</evidence>
<keyword evidence="12" id="KW-1185">Reference proteome</keyword>
<dbReference type="GO" id="GO:0004674">
    <property type="term" value="F:protein serine/threonine kinase activity"/>
    <property type="evidence" value="ECO:0007669"/>
    <property type="project" value="UniProtKB-KW"/>
</dbReference>
<evidence type="ECO:0000256" key="2">
    <source>
        <dbReference type="ARBA" id="ARBA00022527"/>
    </source>
</evidence>
<evidence type="ECO:0000313" key="12">
    <source>
        <dbReference type="Proteomes" id="UP000271624"/>
    </source>
</evidence>
<proteinExistence type="predicted"/>
<keyword evidence="2" id="KW-0723">Serine/threonine-protein kinase</keyword>
<dbReference type="SMART" id="SM00220">
    <property type="entry name" value="S_TKc"/>
    <property type="match status" value="1"/>
</dbReference>
<dbReference type="Proteomes" id="UP000271624">
    <property type="component" value="Unassembled WGS sequence"/>
</dbReference>
<dbReference type="AlphaFoldDB" id="A0A3S1CFP6"/>
<dbReference type="InterPro" id="IPR017441">
    <property type="entry name" value="Protein_kinase_ATP_BS"/>
</dbReference>
<accession>A0A3S1CFP6</accession>
<keyword evidence="5" id="KW-0418">Kinase</keyword>
<dbReference type="Pfam" id="PF00069">
    <property type="entry name" value="Pkinase"/>
    <property type="match status" value="1"/>
</dbReference>
<evidence type="ECO:0000256" key="6">
    <source>
        <dbReference type="ARBA" id="ARBA00022840"/>
    </source>
</evidence>